<keyword evidence="6 7" id="KW-0413">Isomerase</keyword>
<dbReference type="PANTHER" id="PTHR11764">
    <property type="entry name" value="TERPENE CYCLASE/MUTASE FAMILY MEMBER"/>
    <property type="match status" value="1"/>
</dbReference>
<dbReference type="SFLD" id="SFLDG01016">
    <property type="entry name" value="Prenyltransferase_Like_2"/>
    <property type="match status" value="1"/>
</dbReference>
<evidence type="ECO:0000259" key="10">
    <source>
        <dbReference type="Pfam" id="PF13249"/>
    </source>
</evidence>
<evidence type="ECO:0000259" key="9">
    <source>
        <dbReference type="Pfam" id="PF13243"/>
    </source>
</evidence>
<dbReference type="GO" id="GO:0005811">
    <property type="term" value="C:lipid droplet"/>
    <property type="evidence" value="ECO:0007669"/>
    <property type="project" value="InterPro"/>
</dbReference>
<evidence type="ECO:0000256" key="3">
    <source>
        <dbReference type="ARBA" id="ARBA00022737"/>
    </source>
</evidence>
<dbReference type="Pfam" id="PF13243">
    <property type="entry name" value="SQHop_cyclase_C"/>
    <property type="match status" value="1"/>
</dbReference>
<dbReference type="GO" id="GO:0016104">
    <property type="term" value="P:triterpenoid biosynthetic process"/>
    <property type="evidence" value="ECO:0007669"/>
    <property type="project" value="InterPro"/>
</dbReference>
<dbReference type="CDD" id="cd02892">
    <property type="entry name" value="SQCY_1"/>
    <property type="match status" value="1"/>
</dbReference>
<keyword evidence="2" id="KW-0444">Lipid biosynthesis</keyword>
<evidence type="ECO:0000256" key="1">
    <source>
        <dbReference type="ARBA" id="ARBA00009755"/>
    </source>
</evidence>
<dbReference type="FunFam" id="1.50.10.20:FF:000003">
    <property type="entry name" value="Terpene cyclase/mutase family member"/>
    <property type="match status" value="1"/>
</dbReference>
<comment type="similarity">
    <text evidence="1 7">Belongs to the terpene cyclase/mutase family.</text>
</comment>
<dbReference type="EC" id="5.4.99.-" evidence="7"/>
<dbReference type="OrthoDB" id="21502at2759"/>
<dbReference type="InterPro" id="IPR032696">
    <property type="entry name" value="SQ_cyclase_C"/>
</dbReference>
<dbReference type="Gene3D" id="6.20.120.20">
    <property type="match status" value="1"/>
</dbReference>
<evidence type="ECO:0000313" key="12">
    <source>
        <dbReference type="Proteomes" id="UP000018144"/>
    </source>
</evidence>
<evidence type="ECO:0000256" key="4">
    <source>
        <dbReference type="ARBA" id="ARBA00022955"/>
    </source>
</evidence>
<evidence type="ECO:0000256" key="2">
    <source>
        <dbReference type="ARBA" id="ARBA00022516"/>
    </source>
</evidence>
<evidence type="ECO:0000313" key="11">
    <source>
        <dbReference type="EMBL" id="CCX32703.1"/>
    </source>
</evidence>
<dbReference type="InterPro" id="IPR008930">
    <property type="entry name" value="Terpenoid_cyclase/PrenylTrfase"/>
</dbReference>
<feature type="domain" description="Squalene cyclase N-terminal" evidence="10">
    <location>
        <begin position="120"/>
        <end position="411"/>
    </location>
</feature>
<evidence type="ECO:0000256" key="6">
    <source>
        <dbReference type="ARBA" id="ARBA00023235"/>
    </source>
</evidence>
<feature type="domain" description="Squalene cyclase C-terminal" evidence="9">
    <location>
        <begin position="425"/>
        <end position="754"/>
    </location>
</feature>
<name>U4LL86_PYROM</name>
<keyword evidence="5" id="KW-0443">Lipid metabolism</keyword>
<evidence type="ECO:0000256" key="5">
    <source>
        <dbReference type="ARBA" id="ARBA00023098"/>
    </source>
</evidence>
<dbReference type="PANTHER" id="PTHR11764:SF20">
    <property type="entry name" value="LANOSTEROL SYNTHASE"/>
    <property type="match status" value="1"/>
</dbReference>
<feature type="compositionally biased region" description="Polar residues" evidence="8">
    <location>
        <begin position="20"/>
        <end position="30"/>
    </location>
</feature>
<feature type="region of interest" description="Disordered" evidence="8">
    <location>
        <begin position="1"/>
        <end position="34"/>
    </location>
</feature>
<dbReference type="AlphaFoldDB" id="U4LL86"/>
<dbReference type="NCBIfam" id="TIGR01787">
    <property type="entry name" value="squalene_cyclas"/>
    <property type="match status" value="1"/>
</dbReference>
<dbReference type="EMBL" id="HF935906">
    <property type="protein sequence ID" value="CCX32703.1"/>
    <property type="molecule type" value="Genomic_DNA"/>
</dbReference>
<dbReference type="Pfam" id="PF13249">
    <property type="entry name" value="SQHop_cyclase_N"/>
    <property type="match status" value="1"/>
</dbReference>
<dbReference type="eggNOG" id="KOG0497">
    <property type="taxonomic scope" value="Eukaryota"/>
</dbReference>
<keyword evidence="12" id="KW-1185">Reference proteome</keyword>
<evidence type="ECO:0000256" key="7">
    <source>
        <dbReference type="RuleBase" id="RU362003"/>
    </source>
</evidence>
<gene>
    <name evidence="11" type="ORF">PCON_13554</name>
</gene>
<proteinExistence type="inferred from homology"/>
<keyword evidence="3" id="KW-0677">Repeat</keyword>
<accession>U4LL86</accession>
<protein>
    <recommendedName>
        <fullName evidence="7">Terpene cyclase/mutase family member</fullName>
        <ecNumber evidence="7">5.4.99.-</ecNumber>
    </recommendedName>
</protein>
<dbReference type="GO" id="GO:0006696">
    <property type="term" value="P:ergosterol biosynthetic process"/>
    <property type="evidence" value="ECO:0007669"/>
    <property type="project" value="TreeGrafter"/>
</dbReference>
<sequence length="766" mass="87885">MIRNGIAGKSGSGSGVPWQFTGSSSGTSREGFSPRCRNNKFLITMTTVNKATPSSKTDYTRWRLKSERGRQTWHYLETDEQLAAWPQTVYDKYHLGIDTGLPTLPEATSNLEAARNGLRFFSKLQLPDGQWACEYGGPMFLLPGIIIAHYVTDTPIPDAWKVEITNYLIARAHPEDGGWGLHIEGESSVFGTALNYVVLRILGMDPDHPVAQKARNRLHQLGGALGSPHWGKFWLALINCYGWEGMNPVPPEMWCLPNWLPFHPWRWWIHCRQVYLAMSYMYSLRRSHPVNDLIRSLREELYTQDYASIQFSKHRNTVAKDDIYHPHSPILDVANEILTVWGNWACPKFLQSYARKHVYDLICREDENTEYCDLGPVNNPLNFIARFFTEGPDSDAVARHRETIKDFMWMKHEGMLANGTDGVQTWDTSFLIQAVVECELTTEPEFQDMLINALRFLEDHQIRENCPEMDKCYRQQRKGAWAFSKRQQGYTVSDCTAEGLKSVMLLQKTPGMPQLVNDRRCMDAVDVMLTMQNSDGGFASYEPIRAGPWLEHLNAAEVFGKIMVEYSYPECTTAVVTALALFRGYYPDYRRREIDETIKKAVRFIKNVQRPDGSWYGAWGICFTYAGMFATESLALTGEHYNNSDNSRRACEFLLSKQMEDGGWGESYMSSVKEEYIHHKNSQVVNTAWACIALMNARYPDREPIERGIRLLRERQQGNGEWLQEAIEGVFNKSCMISYPNYKNVFTVKALGMFARQYEEGKAPRH</sequence>
<dbReference type="PROSITE" id="PS01074">
    <property type="entry name" value="TERPENE_SYNTHASES"/>
    <property type="match status" value="1"/>
</dbReference>
<dbReference type="Gene3D" id="1.50.10.20">
    <property type="match status" value="2"/>
</dbReference>
<organism evidence="11 12">
    <name type="scientific">Pyronema omphalodes (strain CBS 100304)</name>
    <name type="common">Pyronema confluens</name>
    <dbReference type="NCBI Taxonomy" id="1076935"/>
    <lineage>
        <taxon>Eukaryota</taxon>
        <taxon>Fungi</taxon>
        <taxon>Dikarya</taxon>
        <taxon>Ascomycota</taxon>
        <taxon>Pezizomycotina</taxon>
        <taxon>Pezizomycetes</taxon>
        <taxon>Pezizales</taxon>
        <taxon>Pyronemataceae</taxon>
        <taxon>Pyronema</taxon>
    </lineage>
</organism>
<dbReference type="Proteomes" id="UP000018144">
    <property type="component" value="Unassembled WGS sequence"/>
</dbReference>
<evidence type="ECO:0000256" key="8">
    <source>
        <dbReference type="SAM" id="MobiDB-lite"/>
    </source>
</evidence>
<dbReference type="InterPro" id="IPR018333">
    <property type="entry name" value="Squalene_cyclase"/>
</dbReference>
<dbReference type="InterPro" id="IPR032697">
    <property type="entry name" value="SQ_cyclase_N"/>
</dbReference>
<dbReference type="InterPro" id="IPR002365">
    <property type="entry name" value="Terpene_synthase_CS"/>
</dbReference>
<dbReference type="OMA" id="CWARQTI"/>
<keyword evidence="4" id="KW-0752">Steroid biosynthesis</keyword>
<reference evidence="11 12" key="1">
    <citation type="journal article" date="2013" name="PLoS Genet.">
        <title>The genome and development-dependent transcriptomes of Pyronema confluens: a window into fungal evolution.</title>
        <authorList>
            <person name="Traeger S."/>
            <person name="Altegoer F."/>
            <person name="Freitag M."/>
            <person name="Gabaldon T."/>
            <person name="Kempken F."/>
            <person name="Kumar A."/>
            <person name="Marcet-Houben M."/>
            <person name="Poggeler S."/>
            <person name="Stajich J.E."/>
            <person name="Nowrousian M."/>
        </authorList>
    </citation>
    <scope>NUCLEOTIDE SEQUENCE [LARGE SCALE GENOMIC DNA]</scope>
    <source>
        <strain evidence="12">CBS 100304</strain>
        <tissue evidence="11">Vegetative mycelium</tissue>
    </source>
</reference>
<dbReference type="STRING" id="1076935.U4LL86"/>
<dbReference type="SUPFAM" id="SSF48239">
    <property type="entry name" value="Terpenoid cyclases/Protein prenyltransferases"/>
    <property type="match status" value="2"/>
</dbReference>
<dbReference type="GO" id="GO:0000250">
    <property type="term" value="F:lanosterol synthase activity"/>
    <property type="evidence" value="ECO:0007669"/>
    <property type="project" value="TreeGrafter"/>
</dbReference>